<dbReference type="EMBL" id="FOGG01000010">
    <property type="protein sequence ID" value="SER48799.1"/>
    <property type="molecule type" value="Genomic_DNA"/>
</dbReference>
<gene>
    <name evidence="1" type="ORF">SAMN04488023_1109</name>
</gene>
<protein>
    <submittedName>
        <fullName evidence="1">Uncharacterized protein</fullName>
    </submittedName>
</protein>
<keyword evidence="2" id="KW-1185">Reference proteome</keyword>
<proteinExistence type="predicted"/>
<name>A0A1H9PLY0_9SPHI</name>
<accession>A0A1H9PLY0</accession>
<dbReference type="OrthoDB" id="759977at2"/>
<evidence type="ECO:0000313" key="2">
    <source>
        <dbReference type="Proteomes" id="UP000199572"/>
    </source>
</evidence>
<reference evidence="1 2" key="1">
    <citation type="submission" date="2016-10" db="EMBL/GenBank/DDBJ databases">
        <authorList>
            <person name="de Groot N.N."/>
        </authorList>
    </citation>
    <scope>NUCLEOTIDE SEQUENCE [LARGE SCALE GENOMIC DNA]</scope>
    <source>
        <strain evidence="1 2">DSM 18610</strain>
    </source>
</reference>
<organism evidence="1 2">
    <name type="scientific">Pedobacter rhizosphaerae</name>
    <dbReference type="NCBI Taxonomy" id="390241"/>
    <lineage>
        <taxon>Bacteria</taxon>
        <taxon>Pseudomonadati</taxon>
        <taxon>Bacteroidota</taxon>
        <taxon>Sphingobacteriia</taxon>
        <taxon>Sphingobacteriales</taxon>
        <taxon>Sphingobacteriaceae</taxon>
        <taxon>Pedobacter</taxon>
    </lineage>
</organism>
<dbReference type="AlphaFoldDB" id="A0A1H9PLY0"/>
<dbReference type="RefSeq" id="WP_090883871.1">
    <property type="nucleotide sequence ID" value="NZ_FOGG01000010.1"/>
</dbReference>
<evidence type="ECO:0000313" key="1">
    <source>
        <dbReference type="EMBL" id="SER48799.1"/>
    </source>
</evidence>
<sequence length="169" mass="18990">MKLFITCLLISIIGIGAHAQRDKKELYKIHKLLQQSLSSGGKYTVYGTTKKNVIRNFDFKNPDGIDTSASNIWKRAEWKVFLNSVDTTAVSNYSLSTAGKPWFRNMGKVKHTLIFAPVILSTDGNLAISILELANTVGRSSTSRVYFLQKENGIWKIKQDRVISLTDFS</sequence>
<dbReference type="Proteomes" id="UP000199572">
    <property type="component" value="Unassembled WGS sequence"/>
</dbReference>